<protein>
    <submittedName>
        <fullName evidence="1">Uncharacterized protein</fullName>
    </submittedName>
</protein>
<accession>A0A134BN59</accession>
<evidence type="ECO:0000313" key="2">
    <source>
        <dbReference type="Proteomes" id="UP000070531"/>
    </source>
</evidence>
<dbReference type="EMBL" id="LSDL01000011">
    <property type="protein sequence ID" value="KXB81374.1"/>
    <property type="molecule type" value="Genomic_DNA"/>
</dbReference>
<gene>
    <name evidence="1" type="ORF">HMPREF1860_00148</name>
</gene>
<name>A0A134BN59_9BACT</name>
<dbReference type="PATRIC" id="fig|419005.5.peg.151"/>
<dbReference type="Proteomes" id="UP000070531">
    <property type="component" value="Unassembled WGS sequence"/>
</dbReference>
<sequence length="39" mass="4583">MFFDDAKLVLFSHTHKKNGIKIYRSGAIFDTYQAFVLFL</sequence>
<comment type="caution">
    <text evidence="1">The sequence shown here is derived from an EMBL/GenBank/DDBJ whole genome shotgun (WGS) entry which is preliminary data.</text>
</comment>
<organism evidence="1">
    <name type="scientific">Prevotella amnii</name>
    <dbReference type="NCBI Taxonomy" id="419005"/>
    <lineage>
        <taxon>Bacteria</taxon>
        <taxon>Pseudomonadati</taxon>
        <taxon>Bacteroidota</taxon>
        <taxon>Bacteroidia</taxon>
        <taxon>Bacteroidales</taxon>
        <taxon>Prevotellaceae</taxon>
        <taxon>Prevotella</taxon>
    </lineage>
</organism>
<reference evidence="1 2" key="1">
    <citation type="submission" date="2016-01" db="EMBL/GenBank/DDBJ databases">
        <authorList>
            <person name="Oliw E.H."/>
        </authorList>
    </citation>
    <scope>NUCLEOTIDE SEQUENCE [LARGE SCALE GENOMIC DNA]</scope>
    <source>
        <strain evidence="1 2">DNF00307</strain>
    </source>
</reference>
<evidence type="ECO:0000313" key="1">
    <source>
        <dbReference type="EMBL" id="KXB81374.1"/>
    </source>
</evidence>
<proteinExistence type="predicted"/>
<dbReference type="AlphaFoldDB" id="A0A134BN59"/>